<accession>A0A4R8MBQ7</accession>
<keyword evidence="6" id="KW-1185">Reference proteome</keyword>
<dbReference type="GO" id="GO:0055085">
    <property type="term" value="P:transmembrane transport"/>
    <property type="evidence" value="ECO:0007669"/>
    <property type="project" value="InterPro"/>
</dbReference>
<comment type="similarity">
    <text evidence="1">Belongs to the bacterial solute-binding protein 7 family.</text>
</comment>
<keyword evidence="3 4" id="KW-0732">Signal</keyword>
<reference evidence="5 6" key="1">
    <citation type="submission" date="2019-03" db="EMBL/GenBank/DDBJ databases">
        <title>Genomic Encyclopedia of Type Strains, Phase IV (KMG-IV): sequencing the most valuable type-strain genomes for metagenomic binning, comparative biology and taxonomic classification.</title>
        <authorList>
            <person name="Goeker M."/>
        </authorList>
    </citation>
    <scope>NUCLEOTIDE SEQUENCE [LARGE SCALE GENOMIC DNA]</scope>
    <source>
        <strain evidence="5 6">DSM 25964</strain>
    </source>
</reference>
<dbReference type="NCBIfam" id="TIGR00787">
    <property type="entry name" value="dctP"/>
    <property type="match status" value="1"/>
</dbReference>
<evidence type="ECO:0000256" key="4">
    <source>
        <dbReference type="SAM" id="SignalP"/>
    </source>
</evidence>
<dbReference type="RefSeq" id="WP_133955984.1">
    <property type="nucleotide sequence ID" value="NZ_SORI01000002.1"/>
</dbReference>
<dbReference type="CDD" id="cd13603">
    <property type="entry name" value="PBP2_TRAP_Siap_TeaA_like"/>
    <property type="match status" value="1"/>
</dbReference>
<dbReference type="PANTHER" id="PTHR33376">
    <property type="match status" value="1"/>
</dbReference>
<keyword evidence="2" id="KW-0813">Transport</keyword>
<dbReference type="PANTHER" id="PTHR33376:SF7">
    <property type="entry name" value="C4-DICARBOXYLATE-BINDING PROTEIN DCTB"/>
    <property type="match status" value="1"/>
</dbReference>
<dbReference type="OrthoDB" id="89872at2"/>
<keyword evidence="5" id="KW-0675">Receptor</keyword>
<name>A0A4R8MBQ7_9BACT</name>
<evidence type="ECO:0000256" key="1">
    <source>
        <dbReference type="ARBA" id="ARBA00009023"/>
    </source>
</evidence>
<evidence type="ECO:0000256" key="2">
    <source>
        <dbReference type="ARBA" id="ARBA00022448"/>
    </source>
</evidence>
<dbReference type="NCBIfam" id="NF037995">
    <property type="entry name" value="TRAP_S1"/>
    <property type="match status" value="1"/>
</dbReference>
<comment type="caution">
    <text evidence="5">The sequence shown here is derived from an EMBL/GenBank/DDBJ whole genome shotgun (WGS) entry which is preliminary data.</text>
</comment>
<dbReference type="GO" id="GO:0030288">
    <property type="term" value="C:outer membrane-bounded periplasmic space"/>
    <property type="evidence" value="ECO:0007669"/>
    <property type="project" value="InterPro"/>
</dbReference>
<feature type="signal peptide" evidence="4">
    <location>
        <begin position="1"/>
        <end position="18"/>
    </location>
</feature>
<dbReference type="Proteomes" id="UP000295066">
    <property type="component" value="Unassembled WGS sequence"/>
</dbReference>
<dbReference type="Pfam" id="PF03480">
    <property type="entry name" value="DctP"/>
    <property type="match status" value="1"/>
</dbReference>
<evidence type="ECO:0000313" key="6">
    <source>
        <dbReference type="Proteomes" id="UP000295066"/>
    </source>
</evidence>
<protein>
    <submittedName>
        <fullName evidence="5">Tripartite ATP-independent transporter DctP family solute receptor</fullName>
    </submittedName>
</protein>
<dbReference type="PIRSF" id="PIRSF006470">
    <property type="entry name" value="DctB"/>
    <property type="match status" value="1"/>
</dbReference>
<evidence type="ECO:0000313" key="5">
    <source>
        <dbReference type="EMBL" id="TDY63120.1"/>
    </source>
</evidence>
<sequence length="333" mass="36070">MKKLATALLIATMAFGMAASVQVVPAESADPITFTFAMVDPETSPYYKGAAKIAEEVEKATDGRIKIKIVAGGTLGGERDTVELAMTGDIDIATAANSVMTNFIPEMSILDQAFLWANAAQAHAAVDGPVGALIQEKAKRLGLNVIGYMESGFRNVFSVKPIQKIEDFSGVKIRTMQNQYHMAAFSAFGAMPVAMAAGEQFTALQQGTIDAAENAIANCWNNGFYEVTKNITYTNHAFVYILLCMSDNAWNKIPEDLREPFLAAVKRGYEAQRQYLVDANEEATEKLKGVGVVFHDIDNSALQAAYQKAAAEKGWKFDPAWQAAVDQTIATVK</sequence>
<evidence type="ECO:0000256" key="3">
    <source>
        <dbReference type="ARBA" id="ARBA00022729"/>
    </source>
</evidence>
<gene>
    <name evidence="5" type="ORF">C8D99_102101</name>
</gene>
<dbReference type="InterPro" id="IPR018389">
    <property type="entry name" value="DctP_fam"/>
</dbReference>
<dbReference type="Gene3D" id="3.40.190.170">
    <property type="entry name" value="Bacterial extracellular solute-binding protein, family 7"/>
    <property type="match status" value="1"/>
</dbReference>
<feature type="chain" id="PRO_5020268173" evidence="4">
    <location>
        <begin position="19"/>
        <end position="333"/>
    </location>
</feature>
<dbReference type="EMBL" id="SORI01000002">
    <property type="protein sequence ID" value="TDY63120.1"/>
    <property type="molecule type" value="Genomic_DNA"/>
</dbReference>
<dbReference type="InterPro" id="IPR004682">
    <property type="entry name" value="TRAP_DctP"/>
</dbReference>
<organism evidence="5 6">
    <name type="scientific">Aminivibrio pyruvatiphilus</name>
    <dbReference type="NCBI Taxonomy" id="1005740"/>
    <lineage>
        <taxon>Bacteria</taxon>
        <taxon>Thermotogati</taxon>
        <taxon>Synergistota</taxon>
        <taxon>Synergistia</taxon>
        <taxon>Synergistales</taxon>
        <taxon>Aminobacteriaceae</taxon>
        <taxon>Aminivibrio</taxon>
    </lineage>
</organism>
<proteinExistence type="inferred from homology"/>
<dbReference type="AlphaFoldDB" id="A0A4R8MBQ7"/>
<dbReference type="InterPro" id="IPR038404">
    <property type="entry name" value="TRAP_DctP_sf"/>
</dbReference>